<dbReference type="SMART" id="SM00382">
    <property type="entry name" value="AAA"/>
    <property type="match status" value="1"/>
</dbReference>
<dbReference type="GO" id="GO:0043565">
    <property type="term" value="F:sequence-specific DNA binding"/>
    <property type="evidence" value="ECO:0007669"/>
    <property type="project" value="InterPro"/>
</dbReference>
<evidence type="ECO:0000256" key="1">
    <source>
        <dbReference type="ARBA" id="ARBA00022741"/>
    </source>
</evidence>
<dbReference type="Gene3D" id="1.10.10.60">
    <property type="entry name" value="Homeodomain-like"/>
    <property type="match status" value="1"/>
</dbReference>
<dbReference type="Pfam" id="PF02954">
    <property type="entry name" value="HTH_8"/>
    <property type="match status" value="1"/>
</dbReference>
<dbReference type="InterPro" id="IPR000700">
    <property type="entry name" value="PAS-assoc_C"/>
</dbReference>
<proteinExistence type="predicted"/>
<accession>A0A840UVW6</accession>
<comment type="caution">
    <text evidence="8">The sequence shown here is derived from an EMBL/GenBank/DDBJ whole genome shotgun (WGS) entry which is preliminary data.</text>
</comment>
<evidence type="ECO:0000256" key="4">
    <source>
        <dbReference type="ARBA" id="ARBA00023163"/>
    </source>
</evidence>
<dbReference type="InterPro" id="IPR027417">
    <property type="entry name" value="P-loop_NTPase"/>
</dbReference>
<evidence type="ECO:0000313" key="8">
    <source>
        <dbReference type="EMBL" id="MBB5347544.1"/>
    </source>
</evidence>
<keyword evidence="9" id="KW-1185">Reference proteome</keyword>
<dbReference type="Pfam" id="PF13426">
    <property type="entry name" value="PAS_9"/>
    <property type="match status" value="1"/>
</dbReference>
<dbReference type="InterPro" id="IPR002197">
    <property type="entry name" value="HTH_Fis"/>
</dbReference>
<dbReference type="SUPFAM" id="SSF52540">
    <property type="entry name" value="P-loop containing nucleoside triphosphate hydrolases"/>
    <property type="match status" value="1"/>
</dbReference>
<dbReference type="Gene3D" id="1.10.8.60">
    <property type="match status" value="1"/>
</dbReference>
<dbReference type="EMBL" id="JACHEO010000005">
    <property type="protein sequence ID" value="MBB5347544.1"/>
    <property type="molecule type" value="Genomic_DNA"/>
</dbReference>
<dbReference type="PANTHER" id="PTHR32071">
    <property type="entry name" value="TRANSCRIPTIONAL REGULATORY PROTEIN"/>
    <property type="match status" value="1"/>
</dbReference>
<dbReference type="SUPFAM" id="SSF55785">
    <property type="entry name" value="PYP-like sensor domain (PAS domain)"/>
    <property type="match status" value="1"/>
</dbReference>
<evidence type="ECO:0000259" key="5">
    <source>
        <dbReference type="PROSITE" id="PS50045"/>
    </source>
</evidence>
<feature type="domain" description="Sigma-54 factor interaction" evidence="5">
    <location>
        <begin position="148"/>
        <end position="377"/>
    </location>
</feature>
<dbReference type="Pfam" id="PF25601">
    <property type="entry name" value="AAA_lid_14"/>
    <property type="match status" value="1"/>
</dbReference>
<dbReference type="Gene3D" id="3.30.450.20">
    <property type="entry name" value="PAS domain"/>
    <property type="match status" value="1"/>
</dbReference>
<evidence type="ECO:0000259" key="6">
    <source>
        <dbReference type="PROSITE" id="PS50112"/>
    </source>
</evidence>
<dbReference type="PRINTS" id="PR01590">
    <property type="entry name" value="HTHFIS"/>
</dbReference>
<dbReference type="CDD" id="cd00130">
    <property type="entry name" value="PAS"/>
    <property type="match status" value="1"/>
</dbReference>
<keyword evidence="2" id="KW-0067">ATP-binding</keyword>
<feature type="domain" description="PAC" evidence="7">
    <location>
        <begin position="82"/>
        <end position="134"/>
    </location>
</feature>
<organism evidence="8 9">
    <name type="scientific">Desulfoprunum benzoelyticum</name>
    <dbReference type="NCBI Taxonomy" id="1506996"/>
    <lineage>
        <taxon>Bacteria</taxon>
        <taxon>Pseudomonadati</taxon>
        <taxon>Thermodesulfobacteriota</taxon>
        <taxon>Desulfobulbia</taxon>
        <taxon>Desulfobulbales</taxon>
        <taxon>Desulfobulbaceae</taxon>
        <taxon>Desulfoprunum</taxon>
    </lineage>
</organism>
<protein>
    <submittedName>
        <fullName evidence="8">PAS domain S-box-containing protein</fullName>
    </submittedName>
</protein>
<gene>
    <name evidence="8" type="ORF">HNQ81_001265</name>
</gene>
<dbReference type="PROSITE" id="PS50045">
    <property type="entry name" value="SIGMA54_INTERACT_4"/>
    <property type="match status" value="1"/>
</dbReference>
<dbReference type="InterPro" id="IPR003593">
    <property type="entry name" value="AAA+_ATPase"/>
</dbReference>
<dbReference type="SUPFAM" id="SSF46689">
    <property type="entry name" value="Homeodomain-like"/>
    <property type="match status" value="1"/>
</dbReference>
<dbReference type="FunFam" id="3.40.50.300:FF:000006">
    <property type="entry name" value="DNA-binding transcriptional regulator NtrC"/>
    <property type="match status" value="1"/>
</dbReference>
<dbReference type="Gene3D" id="3.40.50.300">
    <property type="entry name" value="P-loop containing nucleotide triphosphate hydrolases"/>
    <property type="match status" value="1"/>
</dbReference>
<dbReference type="PROSITE" id="PS50112">
    <property type="entry name" value="PAS"/>
    <property type="match status" value="1"/>
</dbReference>
<keyword evidence="3" id="KW-0805">Transcription regulation</keyword>
<keyword evidence="4" id="KW-0804">Transcription</keyword>
<dbReference type="RefSeq" id="WP_183349407.1">
    <property type="nucleotide sequence ID" value="NZ_JACHEO010000005.1"/>
</dbReference>
<dbReference type="AlphaFoldDB" id="A0A840UVW6"/>
<dbReference type="GO" id="GO:0005524">
    <property type="term" value="F:ATP binding"/>
    <property type="evidence" value="ECO:0007669"/>
    <property type="project" value="UniProtKB-KW"/>
</dbReference>
<dbReference type="InterPro" id="IPR025662">
    <property type="entry name" value="Sigma_54_int_dom_ATP-bd_1"/>
</dbReference>
<name>A0A840UVW6_9BACT</name>
<dbReference type="Proteomes" id="UP000539642">
    <property type="component" value="Unassembled WGS sequence"/>
</dbReference>
<dbReference type="InterPro" id="IPR009057">
    <property type="entry name" value="Homeodomain-like_sf"/>
</dbReference>
<dbReference type="PROSITE" id="PS00675">
    <property type="entry name" value="SIGMA54_INTERACT_1"/>
    <property type="match status" value="1"/>
</dbReference>
<dbReference type="CDD" id="cd00009">
    <property type="entry name" value="AAA"/>
    <property type="match status" value="1"/>
</dbReference>
<dbReference type="InterPro" id="IPR002078">
    <property type="entry name" value="Sigma_54_int"/>
</dbReference>
<dbReference type="NCBIfam" id="TIGR00229">
    <property type="entry name" value="sensory_box"/>
    <property type="match status" value="1"/>
</dbReference>
<evidence type="ECO:0000256" key="3">
    <source>
        <dbReference type="ARBA" id="ARBA00023015"/>
    </source>
</evidence>
<dbReference type="Pfam" id="PF00158">
    <property type="entry name" value="Sigma54_activat"/>
    <property type="match status" value="1"/>
</dbReference>
<dbReference type="InterPro" id="IPR035965">
    <property type="entry name" value="PAS-like_dom_sf"/>
</dbReference>
<reference evidence="8 9" key="1">
    <citation type="submission" date="2020-08" db="EMBL/GenBank/DDBJ databases">
        <title>Genomic Encyclopedia of Type Strains, Phase IV (KMG-IV): sequencing the most valuable type-strain genomes for metagenomic binning, comparative biology and taxonomic classification.</title>
        <authorList>
            <person name="Goeker M."/>
        </authorList>
    </citation>
    <scope>NUCLEOTIDE SEQUENCE [LARGE SCALE GENOMIC DNA]</scope>
    <source>
        <strain evidence="8 9">DSM 28570</strain>
    </source>
</reference>
<evidence type="ECO:0000256" key="2">
    <source>
        <dbReference type="ARBA" id="ARBA00022840"/>
    </source>
</evidence>
<evidence type="ECO:0000259" key="7">
    <source>
        <dbReference type="PROSITE" id="PS50113"/>
    </source>
</evidence>
<dbReference type="InterPro" id="IPR058031">
    <property type="entry name" value="AAA_lid_NorR"/>
</dbReference>
<dbReference type="GO" id="GO:0006355">
    <property type="term" value="P:regulation of DNA-templated transcription"/>
    <property type="evidence" value="ECO:0007669"/>
    <property type="project" value="InterPro"/>
</dbReference>
<dbReference type="PROSITE" id="PS50113">
    <property type="entry name" value="PAC"/>
    <property type="match status" value="1"/>
</dbReference>
<sequence length="462" mass="51872">MTGRELDGYWKTVVNTLRDGIMIVNTRGAIVSVNRAFEQITGYDREELIGKSCEILHCDTCARARAEGGAFWCSLYLSEEAEQRKCQIRRKDGREIQALKNAAILRDAEGNVIGAVETLADLSEITEKENQIEAFRRQLHSEDEFHGIVGSSAAMQRVFAMIENAAASDAPVIIYGESGTGKELVSRAIHDIGLRRTRPFVKVNCASLTESLLESELFGHVRGAYTGAYKDRVGRFELANKGDIFLDEIGDLPIPTQTKLLRVLEEKIVERVGSSTPITTDVRIISATNKDLLQLVEQGAYRQDFYFRINVIPIVLPPLRQRVDDIPLLAEKFFNKLRLKSGKELAGISRETMELLVNHSWPGNVRELKGAFEYAFVTCHEEMIQPIHLPETILRPKAAETAAKKKAFSLKEIEKQELLEVLERTGGNQSKAAEILGVSRVTVWNRMRRFGIDAKRTIETRG</sequence>
<keyword evidence="1" id="KW-0547">Nucleotide-binding</keyword>
<evidence type="ECO:0000313" key="9">
    <source>
        <dbReference type="Proteomes" id="UP000539642"/>
    </source>
</evidence>
<dbReference type="InterPro" id="IPR000014">
    <property type="entry name" value="PAS"/>
</dbReference>
<dbReference type="SMART" id="SM00091">
    <property type="entry name" value="PAS"/>
    <property type="match status" value="1"/>
</dbReference>
<feature type="domain" description="PAS" evidence="6">
    <location>
        <begin position="11"/>
        <end position="57"/>
    </location>
</feature>